<dbReference type="EMBL" id="VIVR01000001">
    <property type="protein sequence ID" value="TWE21368.1"/>
    <property type="molecule type" value="Genomic_DNA"/>
</dbReference>
<dbReference type="OrthoDB" id="4751481at2"/>
<feature type="region of interest" description="Disordered" evidence="1">
    <location>
        <begin position="53"/>
        <end position="93"/>
    </location>
</feature>
<protein>
    <submittedName>
        <fullName evidence="3">Electron transfer DM13</fullName>
    </submittedName>
</protein>
<dbReference type="PROSITE" id="PS51549">
    <property type="entry name" value="DM13"/>
    <property type="match status" value="1"/>
</dbReference>
<dbReference type="Pfam" id="PF10517">
    <property type="entry name" value="DM13"/>
    <property type="match status" value="1"/>
</dbReference>
<evidence type="ECO:0000313" key="4">
    <source>
        <dbReference type="Proteomes" id="UP000318416"/>
    </source>
</evidence>
<comment type="caution">
    <text evidence="3">The sequence shown here is derived from an EMBL/GenBank/DDBJ whole genome shotgun (WGS) entry which is preliminary data.</text>
</comment>
<accession>A0A561F0H9</accession>
<name>A0A561F0H9_9ACTN</name>
<feature type="compositionally biased region" description="Low complexity" evidence="1">
    <location>
        <begin position="53"/>
        <end position="73"/>
    </location>
</feature>
<keyword evidence="4" id="KW-1185">Reference proteome</keyword>
<evidence type="ECO:0000313" key="3">
    <source>
        <dbReference type="EMBL" id="TWE21368.1"/>
    </source>
</evidence>
<dbReference type="Proteomes" id="UP000318416">
    <property type="component" value="Unassembled WGS sequence"/>
</dbReference>
<sequence length="190" mass="19823">MPNTRRRRPLLGIATVAVLLAAAVGLYLFQPWKAFTNTTVDEALPAVTATTAPTSTAAAAPPSASPDATRSTSGPADLARGTFRSGEHATTGTARLVRLPDGSTVLRLEDLDTSDGPDVHVYLSTAPATESKSDHLGAKPLELDRLKGNHGNQNYAVPAGTDLTAYRSAVIWCKRFSVGFGAADLTPVPS</sequence>
<dbReference type="InterPro" id="IPR019545">
    <property type="entry name" value="DM13_domain"/>
</dbReference>
<gene>
    <name evidence="3" type="ORF">FB465_6548</name>
</gene>
<proteinExistence type="predicted"/>
<feature type="domain" description="DM13" evidence="2">
    <location>
        <begin position="81"/>
        <end position="186"/>
    </location>
</feature>
<evidence type="ECO:0000259" key="2">
    <source>
        <dbReference type="PROSITE" id="PS51549"/>
    </source>
</evidence>
<dbReference type="AlphaFoldDB" id="A0A561F0H9"/>
<dbReference type="RefSeq" id="WP_145796286.1">
    <property type="nucleotide sequence ID" value="NZ_BAAABR010000025.1"/>
</dbReference>
<organism evidence="3 4">
    <name type="scientific">Kitasatospora atroaurantiaca</name>
    <dbReference type="NCBI Taxonomy" id="285545"/>
    <lineage>
        <taxon>Bacteria</taxon>
        <taxon>Bacillati</taxon>
        <taxon>Actinomycetota</taxon>
        <taxon>Actinomycetes</taxon>
        <taxon>Kitasatosporales</taxon>
        <taxon>Streptomycetaceae</taxon>
        <taxon>Kitasatospora</taxon>
    </lineage>
</organism>
<reference evidence="3 4" key="1">
    <citation type="submission" date="2019-06" db="EMBL/GenBank/DDBJ databases">
        <title>Sequencing the genomes of 1000 actinobacteria strains.</title>
        <authorList>
            <person name="Klenk H.-P."/>
        </authorList>
    </citation>
    <scope>NUCLEOTIDE SEQUENCE [LARGE SCALE GENOMIC DNA]</scope>
    <source>
        <strain evidence="3 4">DSM 41649</strain>
    </source>
</reference>
<evidence type="ECO:0000256" key="1">
    <source>
        <dbReference type="SAM" id="MobiDB-lite"/>
    </source>
</evidence>